<dbReference type="PANTHER" id="PTHR33332">
    <property type="entry name" value="REVERSE TRANSCRIPTASE DOMAIN-CONTAINING PROTEIN"/>
    <property type="match status" value="1"/>
</dbReference>
<accession>A0A2B4RTG3</accession>
<feature type="compositionally biased region" description="Polar residues" evidence="1">
    <location>
        <begin position="75"/>
        <end position="107"/>
    </location>
</feature>
<dbReference type="Pfam" id="PF00078">
    <property type="entry name" value="RVT_1"/>
    <property type="match status" value="1"/>
</dbReference>
<evidence type="ECO:0000259" key="2">
    <source>
        <dbReference type="PROSITE" id="PS50878"/>
    </source>
</evidence>
<protein>
    <submittedName>
        <fullName evidence="3">Putative RNA-directed DNA polymerase from transposon BS</fullName>
    </submittedName>
</protein>
<proteinExistence type="predicted"/>
<keyword evidence="4" id="KW-1185">Reference proteome</keyword>
<dbReference type="OrthoDB" id="5988594at2759"/>
<evidence type="ECO:0000313" key="4">
    <source>
        <dbReference type="Proteomes" id="UP000225706"/>
    </source>
</evidence>
<keyword evidence="3" id="KW-0695">RNA-directed DNA polymerase</keyword>
<organism evidence="3 4">
    <name type="scientific">Stylophora pistillata</name>
    <name type="common">Smooth cauliflower coral</name>
    <dbReference type="NCBI Taxonomy" id="50429"/>
    <lineage>
        <taxon>Eukaryota</taxon>
        <taxon>Metazoa</taxon>
        <taxon>Cnidaria</taxon>
        <taxon>Anthozoa</taxon>
        <taxon>Hexacorallia</taxon>
        <taxon>Scleractinia</taxon>
        <taxon>Astrocoeniina</taxon>
        <taxon>Pocilloporidae</taxon>
        <taxon>Stylophora</taxon>
    </lineage>
</organism>
<dbReference type="AlphaFoldDB" id="A0A2B4RTG3"/>
<dbReference type="Proteomes" id="UP000225706">
    <property type="component" value="Unassembled WGS sequence"/>
</dbReference>
<feature type="region of interest" description="Disordered" evidence="1">
    <location>
        <begin position="1"/>
        <end position="157"/>
    </location>
</feature>
<feature type="domain" description="Reverse transcriptase" evidence="2">
    <location>
        <begin position="141"/>
        <end position="441"/>
    </location>
</feature>
<comment type="caution">
    <text evidence="3">The sequence shown here is derived from an EMBL/GenBank/DDBJ whole genome shotgun (WGS) entry which is preliminary data.</text>
</comment>
<evidence type="ECO:0000313" key="3">
    <source>
        <dbReference type="EMBL" id="PFX20109.1"/>
    </source>
</evidence>
<keyword evidence="3" id="KW-0808">Transferase</keyword>
<evidence type="ECO:0000256" key="1">
    <source>
        <dbReference type="SAM" id="MobiDB-lite"/>
    </source>
</evidence>
<dbReference type="CDD" id="cd01650">
    <property type="entry name" value="RT_nLTR_like"/>
    <property type="match status" value="1"/>
</dbReference>
<dbReference type="GO" id="GO:0003964">
    <property type="term" value="F:RNA-directed DNA polymerase activity"/>
    <property type="evidence" value="ECO:0007669"/>
    <property type="project" value="UniProtKB-KW"/>
</dbReference>
<feature type="compositionally biased region" description="Basic and acidic residues" evidence="1">
    <location>
        <begin position="1"/>
        <end position="32"/>
    </location>
</feature>
<dbReference type="InterPro" id="IPR000477">
    <property type="entry name" value="RT_dom"/>
</dbReference>
<dbReference type="PROSITE" id="PS50878">
    <property type="entry name" value="RT_POL"/>
    <property type="match status" value="1"/>
</dbReference>
<sequence>MKELRLKQEKQKHYFDQHAKHLHTLEKGDRIRVQTRRHWKPGVITDHAGTPRSNRNRTDEGKEYRRNRRGLMKSPESSRSTTDISPNTNSPTVTAYERSPSNKTANQAIPFVEKPTTTSHNQEEIDSSEDEIPEPRKTASGRTEQIDNIPSLGPSPYPDIPSSVFDVSGIIKLLANINPNKANGPDLIPCRVLKEAAAEIAPFLQFLYTQSVATGQLPADWLKANITPVFKKGFRESHSTETALIRLVDQLLFNLDNDKATGLVFIDYKKAFDLIDHNLLLSKLKALGVGESSLPLFRDYLSGRRQYVNIDGHHSTQRALTLGVPQGSILGPILFLVFINDLPATLQHSVADIYADDTTISYSTHYTTAPNDISVGLQTDIDEILNWSADNRMILNETKTKSMLVTGKRLAKKMEQSTLQLNVNSTELEQVNSHKLLGVTIDSQLTFDQHVENLCTKLSQRIAVLRKIRRFLPIDQRKLYYNAMIKQTMLYASTIWTSCSAENLQKVFKLQKRAARVILGADTKANSVQLFRKLDWVPFFHEAKVNRSLMVYKRLSGDCPPYMSQMLVRNADINERSSRHGQLNLVCPRFKRESEGEKDTKSFFFCVPSYAPGSLELKNEGISDDFICSRYAVLRFPCGVNRLQASYSLVQMDLEQEVAAANARSPRVGKIPIANGISSIVLLHCSPYLEFCSRETKFFINAGAVL</sequence>
<keyword evidence="3" id="KW-0548">Nucleotidyltransferase</keyword>
<gene>
    <name evidence="3" type="primary">RTase</name>
    <name evidence="3" type="ORF">AWC38_SpisGene15455</name>
</gene>
<dbReference type="EMBL" id="LSMT01000330">
    <property type="protein sequence ID" value="PFX20109.1"/>
    <property type="molecule type" value="Genomic_DNA"/>
</dbReference>
<reference evidence="4" key="1">
    <citation type="journal article" date="2017" name="bioRxiv">
        <title>Comparative analysis of the genomes of Stylophora pistillata and Acropora digitifera provides evidence for extensive differences between species of corals.</title>
        <authorList>
            <person name="Voolstra C.R."/>
            <person name="Li Y."/>
            <person name="Liew Y.J."/>
            <person name="Baumgarten S."/>
            <person name="Zoccola D."/>
            <person name="Flot J.-F."/>
            <person name="Tambutte S."/>
            <person name="Allemand D."/>
            <person name="Aranda M."/>
        </authorList>
    </citation>
    <scope>NUCLEOTIDE SEQUENCE [LARGE SCALE GENOMIC DNA]</scope>
</reference>
<name>A0A2B4RTG3_STYPI</name>